<dbReference type="InterPro" id="IPR049470">
    <property type="entry name" value="TRM61_C"/>
</dbReference>
<dbReference type="GO" id="GO:0160107">
    <property type="term" value="F:tRNA (adenine(58)-N1)-methyltransferase activity"/>
    <property type="evidence" value="ECO:0007669"/>
    <property type="project" value="UniProtKB-EC"/>
</dbReference>
<evidence type="ECO:0000256" key="12">
    <source>
        <dbReference type="ARBA" id="ARBA00072477"/>
    </source>
</evidence>
<evidence type="ECO:0000256" key="10">
    <source>
        <dbReference type="ARBA" id="ARBA00056495"/>
    </source>
</evidence>
<evidence type="ECO:0000256" key="5">
    <source>
        <dbReference type="ARBA" id="ARBA00022691"/>
    </source>
</evidence>
<evidence type="ECO:0000256" key="3">
    <source>
        <dbReference type="ARBA" id="ARBA00022603"/>
    </source>
</evidence>
<feature type="binding site" evidence="14">
    <location>
        <position position="189"/>
    </location>
    <ligand>
        <name>S-adenosyl-L-methionine</name>
        <dbReference type="ChEBI" id="CHEBI:59789"/>
    </ligand>
</feature>
<comment type="catalytic activity">
    <reaction evidence="13">
        <text>adenosine(58) in tRNA + S-adenosyl-L-methionine = N(1)-methyladenosine(58) in tRNA + S-adenosyl-L-homocysteine + H(+)</text>
        <dbReference type="Rhea" id="RHEA:43152"/>
        <dbReference type="Rhea" id="RHEA-COMP:10365"/>
        <dbReference type="Rhea" id="RHEA-COMP:10366"/>
        <dbReference type="ChEBI" id="CHEBI:15378"/>
        <dbReference type="ChEBI" id="CHEBI:57856"/>
        <dbReference type="ChEBI" id="CHEBI:59789"/>
        <dbReference type="ChEBI" id="CHEBI:74411"/>
        <dbReference type="ChEBI" id="CHEBI:74491"/>
        <dbReference type="EC" id="2.1.1.220"/>
    </reaction>
</comment>
<evidence type="ECO:0000313" key="16">
    <source>
        <dbReference type="EMBL" id="CAH0104391.1"/>
    </source>
</evidence>
<evidence type="ECO:0000256" key="9">
    <source>
        <dbReference type="ARBA" id="ARBA00048481"/>
    </source>
</evidence>
<comment type="function">
    <text evidence="10">Catalytic subunit of tRNA (adenine-N(1)-)-methyltransferase, which catalyzes the formation of N(1)-methyladenine at position 58 (m1A58) in initiator methionyl-tRNA. Catalytic subunit of mRNA N(1)-methyltransferase complex, which mediates methylation of adenosine residues at the N(1) position of a small subset of mRNAs: N(1) methylation takes place in tRNA T-loop-like structures of mRNAs and is only present at low stoichiometries.</text>
</comment>
<keyword evidence="5 13" id="KW-0949">S-adenosyl-L-methionine</keyword>
<dbReference type="GO" id="GO:0005634">
    <property type="term" value="C:nucleus"/>
    <property type="evidence" value="ECO:0007669"/>
    <property type="project" value="UniProtKB-SubCell"/>
</dbReference>
<dbReference type="PANTHER" id="PTHR12133:SF2">
    <property type="entry name" value="TRNA (ADENINE(58)-N(1))-METHYLTRANSFERASE CATALYTIC SUBUNIT TRMT61A"/>
    <property type="match status" value="1"/>
</dbReference>
<gene>
    <name evidence="16" type="ORF">DGAL_LOCUS7292</name>
</gene>
<dbReference type="FunFam" id="3.10.330.20:FF:000002">
    <property type="entry name" value="tRNA (adenine(58)-N(1))-methyltransferase catalytic subunit TRMT61A"/>
    <property type="match status" value="1"/>
</dbReference>
<evidence type="ECO:0000256" key="8">
    <source>
        <dbReference type="ARBA" id="ARBA00023242"/>
    </source>
</evidence>
<evidence type="ECO:0000256" key="13">
    <source>
        <dbReference type="PIRNR" id="PIRNR017269"/>
    </source>
</evidence>
<feature type="binding site" evidence="14">
    <location>
        <begin position="122"/>
        <end position="125"/>
    </location>
    <ligand>
        <name>S-adenosyl-L-methionine</name>
        <dbReference type="ChEBI" id="CHEBI:59789"/>
    </ligand>
</feature>
<proteinExistence type="inferred from homology"/>
<dbReference type="InterPro" id="IPR014816">
    <property type="entry name" value="tRNA_MeTrfase_Gcd14"/>
</dbReference>
<evidence type="ECO:0000256" key="7">
    <source>
        <dbReference type="ARBA" id="ARBA00022990"/>
    </source>
</evidence>
<dbReference type="Proteomes" id="UP000789390">
    <property type="component" value="Unassembled WGS sequence"/>
</dbReference>
<dbReference type="GO" id="GO:0030488">
    <property type="term" value="P:tRNA methylation"/>
    <property type="evidence" value="ECO:0007669"/>
    <property type="project" value="InterPro"/>
</dbReference>
<evidence type="ECO:0000256" key="4">
    <source>
        <dbReference type="ARBA" id="ARBA00022679"/>
    </source>
</evidence>
<protein>
    <recommendedName>
        <fullName evidence="12 13">tRNA (adenine(58)-N(1))-methyltransferase catalytic subunit TRMT61A</fullName>
        <ecNumber evidence="2 13">2.1.1.220</ecNumber>
    </recommendedName>
</protein>
<comment type="subunit">
    <text evidence="11">Heterotetramer; composed of two copies of TRMT6 and two copies of TRMT61A.</text>
</comment>
<reference evidence="16" key="1">
    <citation type="submission" date="2021-11" db="EMBL/GenBank/DDBJ databases">
        <authorList>
            <person name="Schell T."/>
        </authorList>
    </citation>
    <scope>NUCLEOTIDE SEQUENCE</scope>
    <source>
        <strain evidence="16">M5</strain>
    </source>
</reference>
<dbReference type="GO" id="GO:0031515">
    <property type="term" value="C:tRNA (m1A) methyltransferase complex"/>
    <property type="evidence" value="ECO:0007669"/>
    <property type="project" value="UniProtKB-UniRule"/>
</dbReference>
<dbReference type="PROSITE" id="PS51620">
    <property type="entry name" value="SAM_TRM61"/>
    <property type="match status" value="1"/>
</dbReference>
<keyword evidence="7" id="KW-0007">Acetylation</keyword>
<feature type="binding site" evidence="14">
    <location>
        <position position="143"/>
    </location>
    <ligand>
        <name>S-adenosyl-L-methionine</name>
        <dbReference type="ChEBI" id="CHEBI:59789"/>
    </ligand>
</feature>
<keyword evidence="6 13" id="KW-0819">tRNA processing</keyword>
<dbReference type="Pfam" id="PF08704">
    <property type="entry name" value="GCD14"/>
    <property type="match status" value="1"/>
</dbReference>
<comment type="subcellular location">
    <subcellularLocation>
        <location evidence="1 13">Nucleus</location>
    </subcellularLocation>
</comment>
<keyword evidence="4 13" id="KW-0808">Transferase</keyword>
<dbReference type="Gene3D" id="3.10.330.20">
    <property type="match status" value="1"/>
</dbReference>
<dbReference type="AlphaFoldDB" id="A0A8J2W413"/>
<dbReference type="EC" id="2.1.1.220" evidence="2 13"/>
<feature type="domain" description="tRNA (adenine(58)-N(1))-methyltransferase catalytic subunit TRM61 C-terminal" evidence="15">
    <location>
        <begin position="72"/>
        <end position="305"/>
    </location>
</feature>
<keyword evidence="3 13" id="KW-0489">Methyltransferase</keyword>
<organism evidence="16 17">
    <name type="scientific">Daphnia galeata</name>
    <dbReference type="NCBI Taxonomy" id="27404"/>
    <lineage>
        <taxon>Eukaryota</taxon>
        <taxon>Metazoa</taxon>
        <taxon>Ecdysozoa</taxon>
        <taxon>Arthropoda</taxon>
        <taxon>Crustacea</taxon>
        <taxon>Branchiopoda</taxon>
        <taxon>Diplostraca</taxon>
        <taxon>Cladocera</taxon>
        <taxon>Anomopoda</taxon>
        <taxon>Daphniidae</taxon>
        <taxon>Daphnia</taxon>
    </lineage>
</organism>
<accession>A0A8J2W413</accession>
<dbReference type="OrthoDB" id="1925287at2759"/>
<evidence type="ECO:0000256" key="6">
    <source>
        <dbReference type="ARBA" id="ARBA00022694"/>
    </source>
</evidence>
<evidence type="ECO:0000313" key="17">
    <source>
        <dbReference type="Proteomes" id="UP000789390"/>
    </source>
</evidence>
<evidence type="ECO:0000256" key="11">
    <source>
        <dbReference type="ARBA" id="ARBA00063534"/>
    </source>
</evidence>
<evidence type="ECO:0000259" key="15">
    <source>
        <dbReference type="Pfam" id="PF08704"/>
    </source>
</evidence>
<dbReference type="FunFam" id="3.40.50.150:FF:000097">
    <property type="entry name" value="tRNA (adenine(58)-N(1))-methyltransferase catalytic subunit TRMT61A"/>
    <property type="match status" value="1"/>
</dbReference>
<dbReference type="PANTHER" id="PTHR12133">
    <property type="entry name" value="TRNA (ADENINE(58)-N(1))-METHYLTRANSFERASE"/>
    <property type="match status" value="1"/>
</dbReference>
<dbReference type="PIRSF" id="PIRSF017269">
    <property type="entry name" value="GCD14"/>
    <property type="match status" value="1"/>
</dbReference>
<dbReference type="Gene3D" id="3.40.50.150">
    <property type="entry name" value="Vaccinia Virus protein VP39"/>
    <property type="match status" value="1"/>
</dbReference>
<evidence type="ECO:0000256" key="2">
    <source>
        <dbReference type="ARBA" id="ARBA00012796"/>
    </source>
</evidence>
<dbReference type="EMBL" id="CAKKLH010000135">
    <property type="protein sequence ID" value="CAH0104391.1"/>
    <property type="molecule type" value="Genomic_DNA"/>
</dbReference>
<comment type="caution">
    <text evidence="16">The sequence shown here is derived from an EMBL/GenBank/DDBJ whole genome shotgun (WGS) entry which is preliminary data.</text>
</comment>
<sequence length="315" mass="35396">MSFAKTRTIVQEGDTVIIYVNPQAMYALQVKPLTATKKGDMVENIFQTAYGALKVQELVGKKFGHKVQFSRGWGYLLHPTPELWTLNLKHRTQILYTRDISLIVMQLDLKAGSIVVESGTGSGSLSHAILRAIAPTGHLYTFDFHQQRVEIVTQEFSDHGLEEFVTAKQRDACKDGFDLEDAADAVFLDLPNPWLAIPHAVKSLKKSGGRICTFSPCIEQTQKTCEGLLAEGFKYIETMECLQREYQVKNITLPDVDDYNFSFSISSNTSETNGEGNQKKDDRKFRAVLPALQMAGHTGYLTFATWPRQSEKFQT</sequence>
<dbReference type="InterPro" id="IPR029063">
    <property type="entry name" value="SAM-dependent_MTases_sf"/>
</dbReference>
<name>A0A8J2W413_9CRUS</name>
<keyword evidence="8 13" id="KW-0539">Nucleus</keyword>
<dbReference type="SUPFAM" id="SSF53335">
    <property type="entry name" value="S-adenosyl-L-methionine-dependent methyltransferases"/>
    <property type="match status" value="1"/>
</dbReference>
<comment type="catalytic activity">
    <reaction evidence="9">
        <text>an adenosine in mRNA + S-adenosyl-L-methionine = an N(1)-methyladenosine in mRNA + S-adenosyl-L-homocysteine + H(+)</text>
        <dbReference type="Rhea" id="RHEA:55392"/>
        <dbReference type="Rhea" id="RHEA-COMP:12414"/>
        <dbReference type="Rhea" id="RHEA-COMP:12415"/>
        <dbReference type="ChEBI" id="CHEBI:15378"/>
        <dbReference type="ChEBI" id="CHEBI:57856"/>
        <dbReference type="ChEBI" id="CHEBI:59789"/>
        <dbReference type="ChEBI" id="CHEBI:74411"/>
        <dbReference type="ChEBI" id="CHEBI:74491"/>
    </reaction>
</comment>
<evidence type="ECO:0000256" key="14">
    <source>
        <dbReference type="PIRSR" id="PIRSR017269-1"/>
    </source>
</evidence>
<evidence type="ECO:0000256" key="1">
    <source>
        <dbReference type="ARBA" id="ARBA00004123"/>
    </source>
</evidence>
<keyword evidence="17" id="KW-1185">Reference proteome</keyword>
<comment type="similarity">
    <text evidence="13">Belongs to the class I-like SAM-binding methyltransferase superfamily. TRM61 family.</text>
</comment>